<name>A0AAD5IYD1_ACENE</name>
<gene>
    <name evidence="1" type="ORF">LWI28_007756</name>
</gene>
<protein>
    <submittedName>
        <fullName evidence="1">Uncharacterized protein</fullName>
    </submittedName>
</protein>
<dbReference type="Proteomes" id="UP001064489">
    <property type="component" value="Chromosome 4"/>
</dbReference>
<dbReference type="AlphaFoldDB" id="A0AAD5IYD1"/>
<accession>A0AAD5IYD1</accession>
<reference evidence="1" key="2">
    <citation type="submission" date="2023-02" db="EMBL/GenBank/DDBJ databases">
        <authorList>
            <person name="Swenson N.G."/>
            <person name="Wegrzyn J.L."/>
            <person name="Mcevoy S.L."/>
        </authorList>
    </citation>
    <scope>NUCLEOTIDE SEQUENCE</scope>
    <source>
        <strain evidence="1">91603</strain>
        <tissue evidence="1">Leaf</tissue>
    </source>
</reference>
<organism evidence="1 2">
    <name type="scientific">Acer negundo</name>
    <name type="common">Box elder</name>
    <dbReference type="NCBI Taxonomy" id="4023"/>
    <lineage>
        <taxon>Eukaryota</taxon>
        <taxon>Viridiplantae</taxon>
        <taxon>Streptophyta</taxon>
        <taxon>Embryophyta</taxon>
        <taxon>Tracheophyta</taxon>
        <taxon>Spermatophyta</taxon>
        <taxon>Magnoliopsida</taxon>
        <taxon>eudicotyledons</taxon>
        <taxon>Gunneridae</taxon>
        <taxon>Pentapetalae</taxon>
        <taxon>rosids</taxon>
        <taxon>malvids</taxon>
        <taxon>Sapindales</taxon>
        <taxon>Sapindaceae</taxon>
        <taxon>Hippocastanoideae</taxon>
        <taxon>Acereae</taxon>
        <taxon>Acer</taxon>
    </lineage>
</organism>
<comment type="caution">
    <text evidence="1">The sequence shown here is derived from an EMBL/GenBank/DDBJ whole genome shotgun (WGS) entry which is preliminary data.</text>
</comment>
<sequence length="66" mass="7624">MGNSLTKKMLKSTMTSILADKEDVNCRRLAMLAGTRRRATGDAYWNSTTGYEVARTRWMVYCRKEQ</sequence>
<proteinExistence type="predicted"/>
<dbReference type="EMBL" id="JAJSOW010000101">
    <property type="protein sequence ID" value="KAI9180748.1"/>
    <property type="molecule type" value="Genomic_DNA"/>
</dbReference>
<reference evidence="1" key="1">
    <citation type="journal article" date="2022" name="Plant J.">
        <title>Strategies of tolerance reflected in two North American maple genomes.</title>
        <authorList>
            <person name="McEvoy S.L."/>
            <person name="Sezen U.U."/>
            <person name="Trouern-Trend A."/>
            <person name="McMahon S.M."/>
            <person name="Schaberg P.G."/>
            <person name="Yang J."/>
            <person name="Wegrzyn J.L."/>
            <person name="Swenson N.G."/>
        </authorList>
    </citation>
    <scope>NUCLEOTIDE SEQUENCE</scope>
    <source>
        <strain evidence="1">91603</strain>
    </source>
</reference>
<keyword evidence="2" id="KW-1185">Reference proteome</keyword>
<evidence type="ECO:0000313" key="1">
    <source>
        <dbReference type="EMBL" id="KAI9180748.1"/>
    </source>
</evidence>
<evidence type="ECO:0000313" key="2">
    <source>
        <dbReference type="Proteomes" id="UP001064489"/>
    </source>
</evidence>